<name>A0AAV4RKS3_9ARAC</name>
<protein>
    <submittedName>
        <fullName evidence="1">Uncharacterized protein</fullName>
    </submittedName>
</protein>
<proteinExistence type="predicted"/>
<dbReference type="Proteomes" id="UP001054837">
    <property type="component" value="Unassembled WGS sequence"/>
</dbReference>
<gene>
    <name evidence="1" type="ORF">CDAR_591271</name>
</gene>
<keyword evidence="2" id="KW-1185">Reference proteome</keyword>
<sequence length="129" mass="14924">MLTIHIKHAPFLCTKADFIKLCAVARDPLHCPIGSMKAVLRGKCELFLVEQHLPREADILFLGRQTRCSRSCWTRIYGTQSYHELLHGKLRQKKADLGRRTDYFANPLRLARTLFHYSLGIPYEEQGLL</sequence>
<reference evidence="1 2" key="1">
    <citation type="submission" date="2021-06" db="EMBL/GenBank/DDBJ databases">
        <title>Caerostris darwini draft genome.</title>
        <authorList>
            <person name="Kono N."/>
            <person name="Arakawa K."/>
        </authorList>
    </citation>
    <scope>NUCLEOTIDE SEQUENCE [LARGE SCALE GENOMIC DNA]</scope>
</reference>
<dbReference type="EMBL" id="BPLQ01006436">
    <property type="protein sequence ID" value="GIY22429.1"/>
    <property type="molecule type" value="Genomic_DNA"/>
</dbReference>
<accession>A0AAV4RKS3</accession>
<evidence type="ECO:0000313" key="1">
    <source>
        <dbReference type="EMBL" id="GIY22429.1"/>
    </source>
</evidence>
<organism evidence="1 2">
    <name type="scientific">Caerostris darwini</name>
    <dbReference type="NCBI Taxonomy" id="1538125"/>
    <lineage>
        <taxon>Eukaryota</taxon>
        <taxon>Metazoa</taxon>
        <taxon>Ecdysozoa</taxon>
        <taxon>Arthropoda</taxon>
        <taxon>Chelicerata</taxon>
        <taxon>Arachnida</taxon>
        <taxon>Araneae</taxon>
        <taxon>Araneomorphae</taxon>
        <taxon>Entelegynae</taxon>
        <taxon>Araneoidea</taxon>
        <taxon>Araneidae</taxon>
        <taxon>Caerostris</taxon>
    </lineage>
</organism>
<dbReference type="AlphaFoldDB" id="A0AAV4RKS3"/>
<evidence type="ECO:0000313" key="2">
    <source>
        <dbReference type="Proteomes" id="UP001054837"/>
    </source>
</evidence>
<comment type="caution">
    <text evidence="1">The sequence shown here is derived from an EMBL/GenBank/DDBJ whole genome shotgun (WGS) entry which is preliminary data.</text>
</comment>